<name>A0A6G1JYC9_9PLEO</name>
<keyword evidence="1" id="KW-1133">Transmembrane helix</keyword>
<feature type="transmembrane region" description="Helical" evidence="1">
    <location>
        <begin position="80"/>
        <end position="102"/>
    </location>
</feature>
<keyword evidence="1" id="KW-0472">Membrane</keyword>
<dbReference type="AlphaFoldDB" id="A0A6G1JYC9"/>
<gene>
    <name evidence="2" type="ORF">K504DRAFT_448836</name>
</gene>
<evidence type="ECO:0000256" key="1">
    <source>
        <dbReference type="SAM" id="Phobius"/>
    </source>
</evidence>
<keyword evidence="3" id="KW-1185">Reference proteome</keyword>
<reference evidence="2" key="1">
    <citation type="journal article" date="2020" name="Stud. Mycol.">
        <title>101 Dothideomycetes genomes: a test case for predicting lifestyles and emergence of pathogens.</title>
        <authorList>
            <person name="Haridas S."/>
            <person name="Albert R."/>
            <person name="Binder M."/>
            <person name="Bloem J."/>
            <person name="Labutti K."/>
            <person name="Salamov A."/>
            <person name="Andreopoulos B."/>
            <person name="Baker S."/>
            <person name="Barry K."/>
            <person name="Bills G."/>
            <person name="Bluhm B."/>
            <person name="Cannon C."/>
            <person name="Castanera R."/>
            <person name="Culley D."/>
            <person name="Daum C."/>
            <person name="Ezra D."/>
            <person name="Gonzalez J."/>
            <person name="Henrissat B."/>
            <person name="Kuo A."/>
            <person name="Liang C."/>
            <person name="Lipzen A."/>
            <person name="Lutzoni F."/>
            <person name="Magnuson J."/>
            <person name="Mondo S."/>
            <person name="Nolan M."/>
            <person name="Ohm R."/>
            <person name="Pangilinan J."/>
            <person name="Park H.-J."/>
            <person name="Ramirez L."/>
            <person name="Alfaro M."/>
            <person name="Sun H."/>
            <person name="Tritt A."/>
            <person name="Yoshinaga Y."/>
            <person name="Zwiers L.-H."/>
            <person name="Turgeon B."/>
            <person name="Goodwin S."/>
            <person name="Spatafora J."/>
            <person name="Crous P."/>
            <person name="Grigoriev I."/>
        </authorList>
    </citation>
    <scope>NUCLEOTIDE SEQUENCE</scope>
    <source>
        <strain evidence="2">CBS 279.74</strain>
    </source>
</reference>
<protein>
    <submittedName>
        <fullName evidence="2">Uncharacterized protein</fullName>
    </submittedName>
</protein>
<feature type="transmembrane region" description="Helical" evidence="1">
    <location>
        <begin position="50"/>
        <end position="74"/>
    </location>
</feature>
<evidence type="ECO:0000313" key="2">
    <source>
        <dbReference type="EMBL" id="KAF2705265.1"/>
    </source>
</evidence>
<proteinExistence type="predicted"/>
<dbReference type="Proteomes" id="UP000799428">
    <property type="component" value="Unassembled WGS sequence"/>
</dbReference>
<evidence type="ECO:0000313" key="3">
    <source>
        <dbReference type="Proteomes" id="UP000799428"/>
    </source>
</evidence>
<keyword evidence="1" id="KW-0812">Transmembrane</keyword>
<sequence length="133" mass="14382">MPMNVGPLSLSISISISIARETESDAHTVEATKASKVKAASRRGWLRGDAAGVGMILCVHVALDVCGCGVLLHHSPSSHVIWAAWIQGTVALYVVITGTRYMELVQKLVQSMWYWYKTVETGGAETLEQLADP</sequence>
<organism evidence="2 3">
    <name type="scientific">Pleomassaria siparia CBS 279.74</name>
    <dbReference type="NCBI Taxonomy" id="1314801"/>
    <lineage>
        <taxon>Eukaryota</taxon>
        <taxon>Fungi</taxon>
        <taxon>Dikarya</taxon>
        <taxon>Ascomycota</taxon>
        <taxon>Pezizomycotina</taxon>
        <taxon>Dothideomycetes</taxon>
        <taxon>Pleosporomycetidae</taxon>
        <taxon>Pleosporales</taxon>
        <taxon>Pleomassariaceae</taxon>
        <taxon>Pleomassaria</taxon>
    </lineage>
</organism>
<accession>A0A6G1JYC9</accession>
<dbReference type="EMBL" id="MU005779">
    <property type="protein sequence ID" value="KAF2705265.1"/>
    <property type="molecule type" value="Genomic_DNA"/>
</dbReference>